<sequence>MAVGRISRAKSANPRNISALLREWDKLELDADGILHRRAGGKLQLVLPKKYHPVVYKELHKEMGHLGAERVVHLARDRFYWPRMQRDIEHFVTSVCRCLQQKKPSRQTREPLQPIATTTPFELVSIDFLHLERSVGGYEYILVVMDHFTRFAQAYPTTNKSGKTVADKIFNDFVLRFGFPSRLHHDQGREFENQLFKRLQQLSGVTPSRTTPYHPQGNGQVERFNRTLLGMLRTLPEKEKSRWKDAVNKVVHAYNCTRSESTGFSPFYLLYGRPPRLPIDLAFGLPRTGTAAKDPHDYSRQWRRQMEDAYETARRNAERSSSRGKHYYDKKVCSSVLQPGDRVLVRNLNENGGPGKLRAYWEREVHTVVKRVAEDSPVYELRPESGEGRKRTLHRNLLLPCDFLTSEKPSVERTVSSATTPGSTNRRQPAPSVREDASDSDSSEDDTIVSIQNTTPREVPKPPVPAPRRTKQTSHIGWHVAKPELVRGTPSGLNQDAQEFIPASEQQTEGTATSAPRLMVTGPVETSSAMSPPATVPEHVTAAEPDTISAPVTTHEPGVHDRSPMTAEPARQDFQEETDRPSSDAPGDDPCLARDERRYPMRQRHPPQRLAFQQLGEPCQDQGSVRAVQTNSLPMYGLHATTLQRPPSTWWPPTPGHWNTPVMQLGPQMQVLPWQQWYPTPPHPAPLYPASPYL</sequence>
<dbReference type="InterPro" id="IPR001584">
    <property type="entry name" value="Integrase_cat-core"/>
</dbReference>
<feature type="domain" description="Integrase catalytic" evidence="2">
    <location>
        <begin position="116"/>
        <end position="274"/>
    </location>
</feature>
<dbReference type="InterPro" id="IPR012337">
    <property type="entry name" value="RNaseH-like_sf"/>
</dbReference>
<dbReference type="InterPro" id="IPR041588">
    <property type="entry name" value="Integrase_H2C2"/>
</dbReference>
<dbReference type="Gene3D" id="1.10.340.70">
    <property type="match status" value="1"/>
</dbReference>
<dbReference type="GeneID" id="110990852"/>
<dbReference type="Gene3D" id="3.30.420.10">
    <property type="entry name" value="Ribonuclease H-like superfamily/Ribonuclease H"/>
    <property type="match status" value="1"/>
</dbReference>
<feature type="region of interest" description="Disordered" evidence="1">
    <location>
        <begin position="547"/>
        <end position="593"/>
    </location>
</feature>
<reference evidence="4" key="1">
    <citation type="submission" date="2025-08" db="UniProtKB">
        <authorList>
            <consortium name="RefSeq"/>
        </authorList>
    </citation>
    <scope>IDENTIFICATION</scope>
</reference>
<dbReference type="FunFam" id="1.10.340.70:FF:000001">
    <property type="entry name" value="Retrovirus-related Pol polyprotein from transposon gypsy-like Protein"/>
    <property type="match status" value="1"/>
</dbReference>
<evidence type="ECO:0000259" key="2">
    <source>
        <dbReference type="PROSITE" id="PS50994"/>
    </source>
</evidence>
<protein>
    <submittedName>
        <fullName evidence="4">Uncharacterized protein LOC110990852</fullName>
    </submittedName>
</protein>
<dbReference type="RefSeq" id="XP_022111630.1">
    <property type="nucleotide sequence ID" value="XM_022255938.1"/>
</dbReference>
<dbReference type="Pfam" id="PF17921">
    <property type="entry name" value="Integrase_H2C2"/>
    <property type="match status" value="1"/>
</dbReference>
<gene>
    <name evidence="4" type="primary">LOC110990852</name>
</gene>
<dbReference type="AlphaFoldDB" id="A0A8B8A3X3"/>
<dbReference type="Proteomes" id="UP000694845">
    <property type="component" value="Unplaced"/>
</dbReference>
<dbReference type="OrthoDB" id="5988675at2759"/>
<dbReference type="GO" id="GO:0015074">
    <property type="term" value="P:DNA integration"/>
    <property type="evidence" value="ECO:0007669"/>
    <property type="project" value="InterPro"/>
</dbReference>
<dbReference type="PROSITE" id="PS50994">
    <property type="entry name" value="INTEGRASE"/>
    <property type="match status" value="1"/>
</dbReference>
<feature type="compositionally biased region" description="Basic and acidic residues" evidence="1">
    <location>
        <begin position="570"/>
        <end position="582"/>
    </location>
</feature>
<dbReference type="SUPFAM" id="SSF53098">
    <property type="entry name" value="Ribonuclease H-like"/>
    <property type="match status" value="1"/>
</dbReference>
<organism evidence="3 4">
    <name type="scientific">Acanthaster planci</name>
    <name type="common">Crown-of-thorns starfish</name>
    <dbReference type="NCBI Taxonomy" id="133434"/>
    <lineage>
        <taxon>Eukaryota</taxon>
        <taxon>Metazoa</taxon>
        <taxon>Echinodermata</taxon>
        <taxon>Eleutherozoa</taxon>
        <taxon>Asterozoa</taxon>
        <taxon>Asteroidea</taxon>
        <taxon>Valvatacea</taxon>
        <taxon>Valvatida</taxon>
        <taxon>Acanthasteridae</taxon>
        <taxon>Acanthaster</taxon>
    </lineage>
</organism>
<name>A0A8B8A3X3_ACAPL</name>
<dbReference type="FunFam" id="3.30.420.10:FF:000032">
    <property type="entry name" value="Retrovirus-related Pol polyprotein from transposon 297-like Protein"/>
    <property type="match status" value="1"/>
</dbReference>
<dbReference type="InterPro" id="IPR050951">
    <property type="entry name" value="Retrovirus_Pol_polyprotein"/>
</dbReference>
<dbReference type="PANTHER" id="PTHR37984">
    <property type="entry name" value="PROTEIN CBG26694"/>
    <property type="match status" value="1"/>
</dbReference>
<dbReference type="GO" id="GO:0003676">
    <property type="term" value="F:nucleic acid binding"/>
    <property type="evidence" value="ECO:0007669"/>
    <property type="project" value="InterPro"/>
</dbReference>
<keyword evidence="3" id="KW-1185">Reference proteome</keyword>
<feature type="region of interest" description="Disordered" evidence="1">
    <location>
        <begin position="409"/>
        <end position="474"/>
    </location>
</feature>
<evidence type="ECO:0000256" key="1">
    <source>
        <dbReference type="SAM" id="MobiDB-lite"/>
    </source>
</evidence>
<evidence type="ECO:0000313" key="3">
    <source>
        <dbReference type="Proteomes" id="UP000694845"/>
    </source>
</evidence>
<feature type="non-terminal residue" evidence="4">
    <location>
        <position position="694"/>
    </location>
</feature>
<proteinExistence type="predicted"/>
<dbReference type="PANTHER" id="PTHR37984:SF15">
    <property type="entry name" value="INTEGRASE CATALYTIC DOMAIN-CONTAINING PROTEIN"/>
    <property type="match status" value="1"/>
</dbReference>
<dbReference type="KEGG" id="aplc:110990852"/>
<dbReference type="InterPro" id="IPR036397">
    <property type="entry name" value="RNaseH_sf"/>
</dbReference>
<dbReference type="OMA" id="NCTRSES"/>
<feature type="compositionally biased region" description="Polar residues" evidence="1">
    <location>
        <begin position="413"/>
        <end position="427"/>
    </location>
</feature>
<dbReference type="Pfam" id="PF00665">
    <property type="entry name" value="rve"/>
    <property type="match status" value="1"/>
</dbReference>
<feature type="compositionally biased region" description="Acidic residues" evidence="1">
    <location>
        <begin position="438"/>
        <end position="447"/>
    </location>
</feature>
<accession>A0A8B8A3X3</accession>
<evidence type="ECO:0000313" key="4">
    <source>
        <dbReference type="RefSeq" id="XP_022111630.1"/>
    </source>
</evidence>